<evidence type="ECO:0000313" key="3">
    <source>
        <dbReference type="Proteomes" id="UP000789759"/>
    </source>
</evidence>
<sequence>MSGNNIIKNQLIVKVNELTAAFNEQKEYHINEISLYQTTFEKQKQEIKENYANEIKKTHKREREERERNYKHKTDLIQQTIDHLELTIRTLQTQINNFENISTPELY</sequence>
<comment type="caution">
    <text evidence="2">The sequence shown here is derived from an EMBL/GenBank/DDBJ whole genome shotgun (WGS) entry which is preliminary data.</text>
</comment>
<dbReference type="Proteomes" id="UP000789759">
    <property type="component" value="Unassembled WGS sequence"/>
</dbReference>
<reference evidence="2" key="1">
    <citation type="submission" date="2021-06" db="EMBL/GenBank/DDBJ databases">
        <authorList>
            <person name="Kallberg Y."/>
            <person name="Tangrot J."/>
            <person name="Rosling A."/>
        </authorList>
    </citation>
    <scope>NUCLEOTIDE SEQUENCE</scope>
    <source>
        <strain evidence="2">FL966</strain>
    </source>
</reference>
<protein>
    <submittedName>
        <fullName evidence="2">8384_t:CDS:1</fullName>
    </submittedName>
</protein>
<proteinExistence type="predicted"/>
<feature type="coiled-coil region" evidence="1">
    <location>
        <begin position="48"/>
        <end position="101"/>
    </location>
</feature>
<evidence type="ECO:0000313" key="2">
    <source>
        <dbReference type="EMBL" id="CAG8667445.1"/>
    </source>
</evidence>
<dbReference type="AlphaFoldDB" id="A0A9N9EB29"/>
<keyword evidence="1" id="KW-0175">Coiled coil</keyword>
<keyword evidence="3" id="KW-1185">Reference proteome</keyword>
<organism evidence="2 3">
    <name type="scientific">Cetraspora pellucida</name>
    <dbReference type="NCBI Taxonomy" id="1433469"/>
    <lineage>
        <taxon>Eukaryota</taxon>
        <taxon>Fungi</taxon>
        <taxon>Fungi incertae sedis</taxon>
        <taxon>Mucoromycota</taxon>
        <taxon>Glomeromycotina</taxon>
        <taxon>Glomeromycetes</taxon>
        <taxon>Diversisporales</taxon>
        <taxon>Gigasporaceae</taxon>
        <taxon>Cetraspora</taxon>
    </lineage>
</organism>
<gene>
    <name evidence="2" type="ORF">CPELLU_LOCUS10099</name>
</gene>
<dbReference type="EMBL" id="CAJVQA010008153">
    <property type="protein sequence ID" value="CAG8667445.1"/>
    <property type="molecule type" value="Genomic_DNA"/>
</dbReference>
<name>A0A9N9EB29_9GLOM</name>
<evidence type="ECO:0000256" key="1">
    <source>
        <dbReference type="SAM" id="Coils"/>
    </source>
</evidence>
<accession>A0A9N9EB29</accession>
<dbReference type="OrthoDB" id="2488405at2759"/>